<dbReference type="KEGG" id="rpla:A4Z71_01635"/>
<protein>
    <submittedName>
        <fullName evidence="2">Uncharacterized protein</fullName>
    </submittedName>
</protein>
<dbReference type="RefSeq" id="WP_070954243.1">
    <property type="nucleotide sequence ID" value="NZ_CP015208.1"/>
</dbReference>
<keyword evidence="3" id="KW-1185">Reference proteome</keyword>
<accession>A0A1D9DY49</accession>
<name>A0A1D9DY49_9MICO</name>
<dbReference type="STRING" id="535712.A4Z71_01635"/>
<sequence>MKFPVPTKKTMLVWGTGIVLSIAGYFVYTADSEAPRLVSFEMKPQNFVIDENDDTTRKFAFTGQITDDRGAGFTEITCKRDGQTILMYHVALSGADKYKVSFGEHPGSFKWEGRWAGNIRDVNFEGSALIPKNSKRGVCAWEATLRDVLGNATTQQLNATTEIR</sequence>
<evidence type="ECO:0000313" key="3">
    <source>
        <dbReference type="Proteomes" id="UP000243784"/>
    </source>
</evidence>
<dbReference type="EMBL" id="CP015208">
    <property type="protein sequence ID" value="AOY55731.1"/>
    <property type="molecule type" value="Genomic_DNA"/>
</dbReference>
<keyword evidence="1" id="KW-0472">Membrane</keyword>
<keyword evidence="1" id="KW-0812">Transmembrane</keyword>
<feature type="transmembrane region" description="Helical" evidence="1">
    <location>
        <begin position="12"/>
        <end position="30"/>
    </location>
</feature>
<evidence type="ECO:0000256" key="1">
    <source>
        <dbReference type="SAM" id="Phobius"/>
    </source>
</evidence>
<proteinExistence type="predicted"/>
<dbReference type="Proteomes" id="UP000243784">
    <property type="component" value="Chromosome"/>
</dbReference>
<dbReference type="OrthoDB" id="9874169at2"/>
<evidence type="ECO:0000313" key="2">
    <source>
        <dbReference type="EMBL" id="AOY55731.1"/>
    </source>
</evidence>
<dbReference type="AlphaFoldDB" id="A0A1D9DY49"/>
<organism evidence="2 3">
    <name type="scientific">Candidatus Rhodoluna planktonica</name>
    <dbReference type="NCBI Taxonomy" id="535712"/>
    <lineage>
        <taxon>Bacteria</taxon>
        <taxon>Bacillati</taxon>
        <taxon>Actinomycetota</taxon>
        <taxon>Actinomycetes</taxon>
        <taxon>Micrococcales</taxon>
        <taxon>Microbacteriaceae</taxon>
        <taxon>Luna cluster</taxon>
        <taxon>Luna-1 subcluster</taxon>
        <taxon>Rhodoluna</taxon>
    </lineage>
</organism>
<gene>
    <name evidence="2" type="ORF">A4Z71_01635</name>
</gene>
<reference evidence="2 3" key="1">
    <citation type="journal article" date="2016" name="Biochim. Biophys. Acta">
        <title>Photochemical characterization of actinorhodopsin and its functional existence in the natural host.</title>
        <authorList>
            <person name="Nakamura S."/>
            <person name="Kikukawa T."/>
            <person name="Tamogami J."/>
            <person name="Kamiya M."/>
            <person name="Aizawa T."/>
            <person name="Hahn M.W."/>
            <person name="Ihara K."/>
            <person name="Kamo N."/>
            <person name="Demura M."/>
        </authorList>
    </citation>
    <scope>NUCLEOTIDE SEQUENCE [LARGE SCALE GENOMIC DNA]</scope>
    <source>
        <strain evidence="2 3">MWH-Dar1</strain>
    </source>
</reference>
<keyword evidence="1" id="KW-1133">Transmembrane helix</keyword>